<evidence type="ECO:0000313" key="4">
    <source>
        <dbReference type="Proteomes" id="UP000812270"/>
    </source>
</evidence>
<evidence type="ECO:0000256" key="1">
    <source>
        <dbReference type="SAM" id="SignalP"/>
    </source>
</evidence>
<protein>
    <submittedName>
        <fullName evidence="3">T9SS type A sorting domain-containing protein</fullName>
    </submittedName>
</protein>
<feature type="signal peptide" evidence="1">
    <location>
        <begin position="1"/>
        <end position="21"/>
    </location>
</feature>
<evidence type="ECO:0000259" key="2">
    <source>
        <dbReference type="Pfam" id="PF18962"/>
    </source>
</evidence>
<accession>A0A9E2SCV4</accession>
<name>A0A9E2SCV4_9BACT</name>
<keyword evidence="1" id="KW-0732">Signal</keyword>
<comment type="caution">
    <text evidence="3">The sequence shown here is derived from an EMBL/GenBank/DDBJ whole genome shotgun (WGS) entry which is preliminary data.</text>
</comment>
<dbReference type="Proteomes" id="UP000812270">
    <property type="component" value="Unassembled WGS sequence"/>
</dbReference>
<dbReference type="Pfam" id="PF18962">
    <property type="entry name" value="Por_Secre_tail"/>
    <property type="match status" value="1"/>
</dbReference>
<organism evidence="3 4">
    <name type="scientific">Pinibacter aurantiacus</name>
    <dbReference type="NCBI Taxonomy" id="2851599"/>
    <lineage>
        <taxon>Bacteria</taxon>
        <taxon>Pseudomonadati</taxon>
        <taxon>Bacteroidota</taxon>
        <taxon>Chitinophagia</taxon>
        <taxon>Chitinophagales</taxon>
        <taxon>Chitinophagaceae</taxon>
        <taxon>Pinibacter</taxon>
    </lineage>
</organism>
<dbReference type="InterPro" id="IPR026444">
    <property type="entry name" value="Secre_tail"/>
</dbReference>
<evidence type="ECO:0000313" key="3">
    <source>
        <dbReference type="EMBL" id="MBV4359199.1"/>
    </source>
</evidence>
<keyword evidence="4" id="KW-1185">Reference proteome</keyword>
<dbReference type="RefSeq" id="WP_217793171.1">
    <property type="nucleotide sequence ID" value="NZ_JAHSPG010000015.1"/>
</dbReference>
<dbReference type="NCBIfam" id="TIGR04183">
    <property type="entry name" value="Por_Secre_tail"/>
    <property type="match status" value="1"/>
</dbReference>
<reference evidence="3" key="1">
    <citation type="submission" date="2021-06" db="EMBL/GenBank/DDBJ databases">
        <authorList>
            <person name="Huq M.A."/>
        </authorList>
    </citation>
    <scope>NUCLEOTIDE SEQUENCE</scope>
    <source>
        <strain evidence="3">MAH-26</strain>
    </source>
</reference>
<dbReference type="AlphaFoldDB" id="A0A9E2SCV4"/>
<feature type="chain" id="PRO_5038892089" evidence="1">
    <location>
        <begin position="22"/>
        <end position="355"/>
    </location>
</feature>
<sequence length="355" mass="38723">MKHVFLLLSFIWLSKSLWSQSFTFPSVTTPAGCVPPDNYTLYIAISVSKVIITQIYSDDGVTGSFAYNVYINVTDRFDGSVASIGNFYTYTVTLYSTNPAATSTLTNNSSTVPLTSKTRQDVPIGTNPTFNGSASSLGLVLNGVYSSPDTLVKLGYTKASLDIDAPCIGPHTLNADGIILPVTLSELKATNNGDRVILEWATFTEINNAGFYVERSFDGRHWQSIAWVASTVNNATTKTNYHYIDSIPLSGINFYRLTQKDIDGKTVVSNNVSVIVRNHLSQNITVTPNPAYSTITLTASNQTPFDYLLYNTAGQLIIKGNSRGNKKVILTVSNLPEGLYLLKTDSGVHKLTIKH</sequence>
<dbReference type="EMBL" id="JAHSPG010000015">
    <property type="protein sequence ID" value="MBV4359199.1"/>
    <property type="molecule type" value="Genomic_DNA"/>
</dbReference>
<gene>
    <name evidence="3" type="ORF">KTO63_18675</name>
</gene>
<proteinExistence type="predicted"/>
<feature type="domain" description="Secretion system C-terminal sorting" evidence="2">
    <location>
        <begin position="288"/>
        <end position="352"/>
    </location>
</feature>